<accession>A0A210PB90</accession>
<dbReference type="InterPro" id="IPR001107">
    <property type="entry name" value="Band_7"/>
</dbReference>
<dbReference type="Pfam" id="PF01145">
    <property type="entry name" value="Band_7"/>
    <property type="match status" value="1"/>
</dbReference>
<comment type="caution">
    <text evidence="2">The sequence shown here is derived from an EMBL/GenBank/DDBJ whole genome shotgun (WGS) entry which is preliminary data.</text>
</comment>
<evidence type="ECO:0000313" key="2">
    <source>
        <dbReference type="EMBL" id="OWF33753.1"/>
    </source>
</evidence>
<dbReference type="Proteomes" id="UP000196649">
    <property type="component" value="Unassembled WGS sequence"/>
</dbReference>
<evidence type="ECO:0000259" key="1">
    <source>
        <dbReference type="Pfam" id="PF01145"/>
    </source>
</evidence>
<gene>
    <name evidence="2" type="ORF">LKACC12383_00893</name>
</gene>
<dbReference type="AlphaFoldDB" id="A0A210PB90"/>
<protein>
    <recommendedName>
        <fullName evidence="1">Band 7 domain-containing protein</fullName>
    </recommendedName>
</protein>
<proteinExistence type="predicted"/>
<sequence>MFGFKVVRQNHVGLVETLGRYKREVNAGLSFYIPIFQKVRIVDLAMIPLSLKGYSVITKDNAEVQTAVRHLIPETPVQQLVAAVLQVTVVNPHMEAVHQHLLTVLAVM</sequence>
<feature type="domain" description="Band 7" evidence="1">
    <location>
        <begin position="5"/>
        <end position="68"/>
    </location>
</feature>
<reference evidence="2 3" key="1">
    <citation type="submission" date="2017-03" db="EMBL/GenBank/DDBJ databases">
        <title>Genome sequence of Lactobacillus kimchii KACC 12383.</title>
        <authorList>
            <person name="Chun J."/>
        </authorList>
    </citation>
    <scope>NUCLEOTIDE SEQUENCE [LARGE SCALE GENOMIC DNA]</scope>
    <source>
        <strain evidence="2 3">KACC 12383</strain>
    </source>
</reference>
<evidence type="ECO:0000313" key="3">
    <source>
        <dbReference type="Proteomes" id="UP000196649"/>
    </source>
</evidence>
<dbReference type="EMBL" id="MXAL01000003">
    <property type="protein sequence ID" value="OWF33753.1"/>
    <property type="molecule type" value="Genomic_DNA"/>
</dbReference>
<organism evidence="2 3">
    <name type="scientific">Companilactobacillus kimchii</name>
    <dbReference type="NCBI Taxonomy" id="2801452"/>
    <lineage>
        <taxon>Bacteria</taxon>
        <taxon>Bacillati</taxon>
        <taxon>Bacillota</taxon>
        <taxon>Bacilli</taxon>
        <taxon>Lactobacillales</taxon>
        <taxon>Lactobacillaceae</taxon>
        <taxon>Companilactobacillus</taxon>
    </lineage>
</organism>
<name>A0A210PB90_9LACO</name>